<dbReference type="Proteomes" id="UP000744676">
    <property type="component" value="Unassembled WGS sequence"/>
</dbReference>
<reference evidence="1 2" key="1">
    <citation type="journal article" date="2020" name="Front. Microbiol.">
        <title>Phenotypic and Genetic Characterization of the Cheese Ripening Yeast Geotrichum candidum.</title>
        <authorList>
            <person name="Perkins V."/>
            <person name="Vignola S."/>
            <person name="Lessard M.H."/>
            <person name="Plante P.L."/>
            <person name="Corbeil J."/>
            <person name="Dugat-Bony E."/>
            <person name="Frenette M."/>
            <person name="Labrie S."/>
        </authorList>
    </citation>
    <scope>NUCLEOTIDE SEQUENCE [LARGE SCALE GENOMIC DNA]</scope>
    <source>
        <strain evidence="1 2">LMA-1147</strain>
    </source>
</reference>
<gene>
    <name evidence="1" type="ORF">D0Z00_001340</name>
</gene>
<keyword evidence="2" id="KW-1185">Reference proteome</keyword>
<evidence type="ECO:0000313" key="2">
    <source>
        <dbReference type="Proteomes" id="UP000744676"/>
    </source>
</evidence>
<accession>A0ACB6V7B0</accession>
<comment type="caution">
    <text evidence="1">The sequence shown here is derived from an EMBL/GenBank/DDBJ whole genome shotgun (WGS) entry which is preliminary data.</text>
</comment>
<dbReference type="EMBL" id="QVQA01000024">
    <property type="protein sequence ID" value="KAF5100238.1"/>
    <property type="molecule type" value="Genomic_DNA"/>
</dbReference>
<protein>
    <submittedName>
        <fullName evidence="1">Uncharacterized protein</fullName>
    </submittedName>
</protein>
<organism evidence="1 2">
    <name type="scientific">Geotrichum galactomycetum</name>
    <dbReference type="NCBI Taxonomy" id="27317"/>
    <lineage>
        <taxon>Eukaryota</taxon>
        <taxon>Fungi</taxon>
        <taxon>Dikarya</taxon>
        <taxon>Ascomycota</taxon>
        <taxon>Saccharomycotina</taxon>
        <taxon>Dipodascomycetes</taxon>
        <taxon>Dipodascales</taxon>
        <taxon>Dipodascaceae</taxon>
        <taxon>Geotrichum</taxon>
    </lineage>
</organism>
<name>A0ACB6V7B0_9ASCO</name>
<evidence type="ECO:0000313" key="1">
    <source>
        <dbReference type="EMBL" id="KAF5100238.1"/>
    </source>
</evidence>
<proteinExistence type="predicted"/>
<sequence length="508" mass="54867">MVRRDTESELTLLTEDTPLLQHDEAANNNDPQTVSAARSAAAFGMALACCGCANSISLFSMFAPGFKHKLGYSLLEINDISIAASLGMYLPVPILGYIADRLGPGVLAILSIFMFAPAYYIAGVIASTESLETSMSNYGLLTTAFVFIGTATSALYFSGVITCARVYSKSPGLSISAPVAFYGLSSLWQSQLLQWLFRSDDGELILSKSFYFFAILYTLTGLLSFASTRVGGVIGSVKTQEAKQRARSGRPDNGNDEEEDVCEEVELGTIAESVDDMIYKRHETVGQFLCDHTAWMLFMAFVLSSGPLEMFLNNMGIIIDTIPHGPPVSTHVSLFSAFSTVARLGVGVLSDFVKDKVSRPMMLSIVLFLTAIIHFILAAGLFTELDNGRYFFIPSSANGFSYGSVYTLIPTIIACTWGIENLGTHWGLFIVGPAIGTSGFGVLFAKVYDAASKSISGLVENDSFSAVVARTCTGKTCYELTFLITGISIFMSGLLISLVWVFAWKPSR</sequence>